<name>A0A7G8T8H5_9FIRM</name>
<dbReference type="SUPFAM" id="SSF54862">
    <property type="entry name" value="4Fe-4S ferredoxins"/>
    <property type="match status" value="1"/>
</dbReference>
<dbReference type="Pfam" id="PF22117">
    <property type="entry name" value="Fer4_Nqo3"/>
    <property type="match status" value="1"/>
</dbReference>
<gene>
    <name evidence="11" type="ORF">HCR03_14545</name>
</gene>
<dbReference type="Proteomes" id="UP000515909">
    <property type="component" value="Chromosome"/>
</dbReference>
<feature type="domain" description="4Fe-4S ferredoxin-type" evidence="9">
    <location>
        <begin position="360"/>
        <end position="389"/>
    </location>
</feature>
<dbReference type="InterPro" id="IPR019574">
    <property type="entry name" value="NADH_UbQ_OxRdtase_Gsu_4Fe4S-bd"/>
</dbReference>
<dbReference type="PROSITE" id="PS51085">
    <property type="entry name" value="2FE2S_FER_2"/>
    <property type="match status" value="1"/>
</dbReference>
<dbReference type="InterPro" id="IPR017896">
    <property type="entry name" value="4Fe4S_Fe-S-bd"/>
</dbReference>
<dbReference type="InterPro" id="IPR054351">
    <property type="entry name" value="NADH_UbQ_OxRdtase_ferredoxin"/>
</dbReference>
<evidence type="ECO:0000256" key="6">
    <source>
        <dbReference type="ARBA" id="ARBA00023004"/>
    </source>
</evidence>
<comment type="function">
    <text evidence="1">Ferredoxins are iron-sulfur proteins that transfer electrons in a wide variety of metabolic reactions.</text>
</comment>
<evidence type="ECO:0000256" key="3">
    <source>
        <dbReference type="ARBA" id="ARBA00022485"/>
    </source>
</evidence>
<organism evidence="11 12">
    <name type="scientific">Caproicibacter fermentans</name>
    <dbReference type="NCBI Taxonomy" id="2576756"/>
    <lineage>
        <taxon>Bacteria</taxon>
        <taxon>Bacillati</taxon>
        <taxon>Bacillota</taxon>
        <taxon>Clostridia</taxon>
        <taxon>Eubacteriales</taxon>
        <taxon>Acutalibacteraceae</taxon>
        <taxon>Caproicibacter</taxon>
    </lineage>
</organism>
<dbReference type="InterPro" id="IPR036010">
    <property type="entry name" value="2Fe-2S_ferredoxin-like_sf"/>
</dbReference>
<dbReference type="GO" id="GO:0051539">
    <property type="term" value="F:4 iron, 4 sulfur cluster binding"/>
    <property type="evidence" value="ECO:0007669"/>
    <property type="project" value="UniProtKB-KW"/>
</dbReference>
<evidence type="ECO:0000313" key="11">
    <source>
        <dbReference type="EMBL" id="QNK39916.1"/>
    </source>
</evidence>
<dbReference type="PROSITE" id="PS00198">
    <property type="entry name" value="4FE4S_FER_1"/>
    <property type="match status" value="1"/>
</dbReference>
<dbReference type="PANTHER" id="PTHR24960">
    <property type="entry name" value="PHOTOSYSTEM I IRON-SULFUR CENTER-RELATED"/>
    <property type="match status" value="1"/>
</dbReference>
<evidence type="ECO:0000256" key="1">
    <source>
        <dbReference type="ARBA" id="ARBA00003532"/>
    </source>
</evidence>
<keyword evidence="4" id="KW-0479">Metal-binding</keyword>
<evidence type="ECO:0000256" key="5">
    <source>
        <dbReference type="ARBA" id="ARBA00022737"/>
    </source>
</evidence>
<dbReference type="FunFam" id="3.30.70.20:FF:000035">
    <property type="entry name" value="Iron hydrogenase 1"/>
    <property type="match status" value="1"/>
</dbReference>
<reference evidence="11 12" key="1">
    <citation type="submission" date="2020-08" db="EMBL/GenBank/DDBJ databases">
        <title>The isolate Caproiciproducens sp. 7D4C2 produces n-caproate at mildly acidic conditions from hexoses: genome and rBOX comparison with related strains and chain-elongating bacteria.</title>
        <authorList>
            <person name="Esquivel-Elizondo S."/>
            <person name="Bagci C."/>
            <person name="Temovska M."/>
            <person name="Jeon B.S."/>
            <person name="Bessarab I."/>
            <person name="Williams R.B.H."/>
            <person name="Huson D.H."/>
            <person name="Angenent L.T."/>
        </authorList>
    </citation>
    <scope>NUCLEOTIDE SEQUENCE [LARGE SCALE GENOMIC DNA]</scope>
    <source>
        <strain evidence="11 12">7D4C2</strain>
    </source>
</reference>
<evidence type="ECO:0000259" key="10">
    <source>
        <dbReference type="PROSITE" id="PS51839"/>
    </source>
</evidence>
<accession>A0A7G8T8H5</accession>
<dbReference type="Pfam" id="PF13510">
    <property type="entry name" value="Fer2_4"/>
    <property type="match status" value="1"/>
</dbReference>
<dbReference type="KEGG" id="cfem:HCR03_14545"/>
<dbReference type="SUPFAM" id="SSF54292">
    <property type="entry name" value="2Fe-2S ferredoxin-like"/>
    <property type="match status" value="1"/>
</dbReference>
<feature type="domain" description="4Fe-4S ferredoxin-type" evidence="9">
    <location>
        <begin position="317"/>
        <end position="347"/>
    </location>
</feature>
<keyword evidence="5" id="KW-0677">Repeat</keyword>
<dbReference type="GO" id="GO:0046872">
    <property type="term" value="F:metal ion binding"/>
    <property type="evidence" value="ECO:0007669"/>
    <property type="project" value="UniProtKB-KW"/>
</dbReference>
<dbReference type="SMART" id="SM00929">
    <property type="entry name" value="NADH-G_4Fe-4S_3"/>
    <property type="match status" value="1"/>
</dbReference>
<dbReference type="AlphaFoldDB" id="A0A7G8T8H5"/>
<evidence type="ECO:0000256" key="2">
    <source>
        <dbReference type="ARBA" id="ARBA00013529"/>
    </source>
</evidence>
<keyword evidence="3" id="KW-0004">4Fe-4S</keyword>
<dbReference type="PROSITE" id="PS51379">
    <property type="entry name" value="4FE4S_FER_2"/>
    <property type="match status" value="2"/>
</dbReference>
<dbReference type="Pfam" id="PF10588">
    <property type="entry name" value="NADH-G_4Fe-4S_3"/>
    <property type="match status" value="1"/>
</dbReference>
<sequence>MIISLRSLSYENLKKQLVPEDKIVIISCDTCVKACGIGGSAMMSKLADMLVADGYHVLGKDLISIGCTVNLVEKHRNDIKKKDMYDAATVVIPLICQDGLEGVEYVFKDKKVICIAKTVGIGNFTMDRGAVLTHPFESTGLPENPNGYALSEVAEKLNLYGGFFDEKEFSEKQKEHVTLTINGQKISALKNQNLLTVCMENKIDLPHLCFHDDLTEYGACRLCLVKIKGRKDFAAACCTHVEGGMEVLTEDKELDNCRRVILELLMASGHHNCLTCSKGVPTPMASCELQGLIRQAGIHESRYEESTETKPEDDSSPVIYYDPNKCVLCGRCVRACQEISGLSNLGFVNRGDKTVVAAGFNTEINQSACAACMACVNVCPTGALNEKVVYFSGANWTPSRKYMSL</sequence>
<evidence type="ECO:0000259" key="8">
    <source>
        <dbReference type="PROSITE" id="PS51085"/>
    </source>
</evidence>
<keyword evidence="6" id="KW-0408">Iron</keyword>
<proteinExistence type="predicted"/>
<dbReference type="GO" id="GO:0016491">
    <property type="term" value="F:oxidoreductase activity"/>
    <property type="evidence" value="ECO:0007669"/>
    <property type="project" value="InterPro"/>
</dbReference>
<dbReference type="InterPro" id="IPR001041">
    <property type="entry name" value="2Fe-2S_ferredoxin-type"/>
</dbReference>
<feature type="domain" description="2Fe-2S ferredoxin-type" evidence="8">
    <location>
        <begin position="175"/>
        <end position="253"/>
    </location>
</feature>
<dbReference type="RefSeq" id="WP_187034982.1">
    <property type="nucleotide sequence ID" value="NZ_CP060286.1"/>
</dbReference>
<evidence type="ECO:0000259" key="9">
    <source>
        <dbReference type="PROSITE" id="PS51379"/>
    </source>
</evidence>
<dbReference type="CDD" id="cd00207">
    <property type="entry name" value="fer2"/>
    <property type="match status" value="1"/>
</dbReference>
<dbReference type="EMBL" id="CP060286">
    <property type="protein sequence ID" value="QNK39916.1"/>
    <property type="molecule type" value="Genomic_DNA"/>
</dbReference>
<dbReference type="PANTHER" id="PTHR24960:SF84">
    <property type="entry name" value="HYDROGENASE SUBUNIT"/>
    <property type="match status" value="1"/>
</dbReference>
<dbReference type="Gene3D" id="3.30.70.20">
    <property type="match status" value="1"/>
</dbReference>
<evidence type="ECO:0000256" key="4">
    <source>
        <dbReference type="ARBA" id="ARBA00022723"/>
    </source>
</evidence>
<feature type="domain" description="4Fe-4S His(Cys)3-ligated-type" evidence="10">
    <location>
        <begin position="253"/>
        <end position="297"/>
    </location>
</feature>
<evidence type="ECO:0000313" key="12">
    <source>
        <dbReference type="Proteomes" id="UP000515909"/>
    </source>
</evidence>
<keyword evidence="7" id="KW-0411">Iron-sulfur</keyword>
<dbReference type="InterPro" id="IPR017900">
    <property type="entry name" value="4Fe4S_Fe_S_CS"/>
</dbReference>
<evidence type="ECO:0000256" key="7">
    <source>
        <dbReference type="ARBA" id="ARBA00023014"/>
    </source>
</evidence>
<dbReference type="InterPro" id="IPR050157">
    <property type="entry name" value="PSI_iron-sulfur_center"/>
</dbReference>
<dbReference type="Gene3D" id="3.10.20.740">
    <property type="match status" value="1"/>
</dbReference>
<dbReference type="PROSITE" id="PS51839">
    <property type="entry name" value="4FE4S_HC3"/>
    <property type="match status" value="1"/>
</dbReference>
<protein>
    <recommendedName>
        <fullName evidence="2">Ferredoxin</fullName>
    </recommendedName>
</protein>